<dbReference type="Proteomes" id="UP000030763">
    <property type="component" value="Unassembled WGS sequence"/>
</dbReference>
<dbReference type="OrthoDB" id="347587at2759"/>
<sequence>MAGRQRDVWKDKVDQGKSVAYQTAASNAFLWGPTRLKPEEVVIPLRAGSAQPPTRAYLKKIKVSKVSRCRHCTADPATPAHVLNHCSHTLDSKIKERHNKALAWITTGIKRTAVNRDKTLQIDSSPADMEILLRPDIPGTTSTSELR</sequence>
<dbReference type="GeneID" id="25337574"/>
<evidence type="ECO:0000313" key="2">
    <source>
        <dbReference type="Proteomes" id="UP000030763"/>
    </source>
</evidence>
<organism evidence="1 2">
    <name type="scientific">Eimeria maxima</name>
    <name type="common">Coccidian parasite</name>
    <dbReference type="NCBI Taxonomy" id="5804"/>
    <lineage>
        <taxon>Eukaryota</taxon>
        <taxon>Sar</taxon>
        <taxon>Alveolata</taxon>
        <taxon>Apicomplexa</taxon>
        <taxon>Conoidasida</taxon>
        <taxon>Coccidia</taxon>
        <taxon>Eucoccidiorida</taxon>
        <taxon>Eimeriorina</taxon>
        <taxon>Eimeriidae</taxon>
        <taxon>Eimeria</taxon>
    </lineage>
</organism>
<dbReference type="VEuPathDB" id="ToxoDB:EMWEY_00035880"/>
<dbReference type="EMBL" id="HG721950">
    <property type="protein sequence ID" value="CDJ60888.1"/>
    <property type="molecule type" value="Genomic_DNA"/>
</dbReference>
<gene>
    <name evidence="1" type="ORF">EMWEY_00035880</name>
</gene>
<name>U6MCU2_EIMMA</name>
<dbReference type="RefSeq" id="XP_013337538.1">
    <property type="nucleotide sequence ID" value="XM_013482084.1"/>
</dbReference>
<protein>
    <submittedName>
        <fullName evidence="1">Uncharacterized protein</fullName>
    </submittedName>
</protein>
<dbReference type="AlphaFoldDB" id="U6MCU2"/>
<proteinExistence type="predicted"/>
<keyword evidence="2" id="KW-1185">Reference proteome</keyword>
<accession>U6MCU2</accession>
<reference evidence="1" key="2">
    <citation type="submission" date="2013-10" db="EMBL/GenBank/DDBJ databases">
        <authorList>
            <person name="Aslett M."/>
        </authorList>
    </citation>
    <scope>NUCLEOTIDE SEQUENCE [LARGE SCALE GENOMIC DNA]</scope>
    <source>
        <strain evidence="1">Weybridge</strain>
    </source>
</reference>
<reference evidence="1" key="1">
    <citation type="submission" date="2013-10" db="EMBL/GenBank/DDBJ databases">
        <title>Genomic analysis of the causative agents of coccidiosis in chickens.</title>
        <authorList>
            <person name="Reid A.J."/>
            <person name="Blake D."/>
            <person name="Billington K."/>
            <person name="Browne H."/>
            <person name="Dunn M."/>
            <person name="Hung S."/>
            <person name="Kawahara F."/>
            <person name="Miranda-Saavedra D."/>
            <person name="Mourier T."/>
            <person name="Nagra H."/>
            <person name="Otto T.D."/>
            <person name="Rawlings N."/>
            <person name="Sanchez A."/>
            <person name="Sanders M."/>
            <person name="Subramaniam C."/>
            <person name="Tay Y."/>
            <person name="Dear P."/>
            <person name="Doerig C."/>
            <person name="Gruber A."/>
            <person name="Parkinson J."/>
            <person name="Shirley M."/>
            <person name="Wan K.L."/>
            <person name="Berriman M."/>
            <person name="Tomley F."/>
            <person name="Pain A."/>
        </authorList>
    </citation>
    <scope>NUCLEOTIDE SEQUENCE [LARGE SCALE GENOMIC DNA]</scope>
    <source>
        <strain evidence="1">Weybridge</strain>
    </source>
</reference>
<evidence type="ECO:0000313" key="1">
    <source>
        <dbReference type="EMBL" id="CDJ60888.1"/>
    </source>
</evidence>